<dbReference type="InterPro" id="IPR029033">
    <property type="entry name" value="His_PPase_superfam"/>
</dbReference>
<name>A0A9P9E5M7_9PLEO</name>
<reference evidence="1" key="1">
    <citation type="journal article" date="2021" name="Nat. Commun.">
        <title>Genetic determinants of endophytism in the Arabidopsis root mycobiome.</title>
        <authorList>
            <person name="Mesny F."/>
            <person name="Miyauchi S."/>
            <person name="Thiergart T."/>
            <person name="Pickel B."/>
            <person name="Atanasova L."/>
            <person name="Karlsson M."/>
            <person name="Huettel B."/>
            <person name="Barry K.W."/>
            <person name="Haridas S."/>
            <person name="Chen C."/>
            <person name="Bauer D."/>
            <person name="Andreopoulos W."/>
            <person name="Pangilinan J."/>
            <person name="LaButti K."/>
            <person name="Riley R."/>
            <person name="Lipzen A."/>
            <person name="Clum A."/>
            <person name="Drula E."/>
            <person name="Henrissat B."/>
            <person name="Kohler A."/>
            <person name="Grigoriev I.V."/>
            <person name="Martin F.M."/>
            <person name="Hacquard S."/>
        </authorList>
    </citation>
    <scope>NUCLEOTIDE SEQUENCE</scope>
    <source>
        <strain evidence="1">MPI-CAGE-CH-0243</strain>
    </source>
</reference>
<accession>A0A9P9E5M7</accession>
<dbReference type="Pfam" id="PF00300">
    <property type="entry name" value="His_Phos_1"/>
    <property type="match status" value="1"/>
</dbReference>
<dbReference type="InterPro" id="IPR051710">
    <property type="entry name" value="Phosphatase_SH3-domain"/>
</dbReference>
<dbReference type="EMBL" id="JAGMWT010000004">
    <property type="protein sequence ID" value="KAH7130391.1"/>
    <property type="molecule type" value="Genomic_DNA"/>
</dbReference>
<sequence length="278" mass="30503">MLETIYFTRHAFRSSFTVDHITGVYTAGAIKHPTNIPSDPPLTSYGVAQSKELADYICKLDPPVDIIYSSPFYRCLQTLKPTTERLFKEGRFSGGKIRIENGLGEFYGLAPFTHPTPPSIPILQSHFPDIDSTYTALETPDPNGELILDLHARVEKTLASIITALDNDPTKPKTLLICSHAATMIAAGRALTGKMPEDTDEDDFQCYTASLSRFERRKNAGAKNVVGVWDCVLNSETSFLSGGPERGWKFNGEESFVAFPETSSSTTAGKEGGEMPKL</sequence>
<dbReference type="AlphaFoldDB" id="A0A9P9E5M7"/>
<keyword evidence="2" id="KW-1185">Reference proteome</keyword>
<dbReference type="PANTHER" id="PTHR16469">
    <property type="entry name" value="UBIQUITIN-ASSOCIATED AND SH3 DOMAIN-CONTAINING BA-RELATED"/>
    <property type="match status" value="1"/>
</dbReference>
<dbReference type="PANTHER" id="PTHR16469:SF51">
    <property type="entry name" value="TRANSCRIPTION FACTOR TAU 55 KDA SUBUNIT"/>
    <property type="match status" value="1"/>
</dbReference>
<organism evidence="1 2">
    <name type="scientific">Dendryphion nanum</name>
    <dbReference type="NCBI Taxonomy" id="256645"/>
    <lineage>
        <taxon>Eukaryota</taxon>
        <taxon>Fungi</taxon>
        <taxon>Dikarya</taxon>
        <taxon>Ascomycota</taxon>
        <taxon>Pezizomycotina</taxon>
        <taxon>Dothideomycetes</taxon>
        <taxon>Pleosporomycetidae</taxon>
        <taxon>Pleosporales</taxon>
        <taxon>Torulaceae</taxon>
        <taxon>Dendryphion</taxon>
    </lineage>
</organism>
<dbReference type="SMART" id="SM00855">
    <property type="entry name" value="PGAM"/>
    <property type="match status" value="1"/>
</dbReference>
<dbReference type="OrthoDB" id="414418at2759"/>
<protein>
    <submittedName>
        <fullName evidence="1">Phosphoglycerate mutase family protein</fullName>
    </submittedName>
</protein>
<evidence type="ECO:0000313" key="2">
    <source>
        <dbReference type="Proteomes" id="UP000700596"/>
    </source>
</evidence>
<dbReference type="InterPro" id="IPR013078">
    <property type="entry name" value="His_Pase_superF_clade-1"/>
</dbReference>
<comment type="caution">
    <text evidence="1">The sequence shown here is derived from an EMBL/GenBank/DDBJ whole genome shotgun (WGS) entry which is preliminary data.</text>
</comment>
<dbReference type="Proteomes" id="UP000700596">
    <property type="component" value="Unassembled WGS sequence"/>
</dbReference>
<evidence type="ECO:0000313" key="1">
    <source>
        <dbReference type="EMBL" id="KAH7130391.1"/>
    </source>
</evidence>
<dbReference type="CDD" id="cd07067">
    <property type="entry name" value="HP_PGM_like"/>
    <property type="match status" value="1"/>
</dbReference>
<dbReference type="Gene3D" id="3.40.50.1240">
    <property type="entry name" value="Phosphoglycerate mutase-like"/>
    <property type="match status" value="1"/>
</dbReference>
<proteinExistence type="predicted"/>
<gene>
    <name evidence="1" type="ORF">B0J11DRAFT_523086</name>
</gene>
<dbReference type="SUPFAM" id="SSF53254">
    <property type="entry name" value="Phosphoglycerate mutase-like"/>
    <property type="match status" value="1"/>
</dbReference>